<dbReference type="Proteomes" id="UP000192366">
    <property type="component" value="Unassembled WGS sequence"/>
</dbReference>
<proteinExistence type="predicted"/>
<dbReference type="EMBL" id="MVHJ01000015">
    <property type="protein sequence ID" value="ORA03531.1"/>
    <property type="molecule type" value="Genomic_DNA"/>
</dbReference>
<feature type="domain" description="FAD-binding" evidence="1">
    <location>
        <begin position="3"/>
        <end position="269"/>
    </location>
</feature>
<keyword evidence="2" id="KW-0503">Monooxygenase</keyword>
<evidence type="ECO:0000259" key="1">
    <source>
        <dbReference type="Pfam" id="PF01494"/>
    </source>
</evidence>
<dbReference type="RefSeq" id="WP_083060277.1">
    <property type="nucleotide sequence ID" value="NZ_JACKVM010000008.1"/>
</dbReference>
<dbReference type="PANTHER" id="PTHR42685:SF19">
    <property type="entry name" value="POSSIBLE OXIDOREDUCTASE"/>
    <property type="match status" value="1"/>
</dbReference>
<organism evidence="2 3">
    <name type="scientific">Mycolicibacterium bacteremicum</name>
    <name type="common">Mycobacterium bacteremicum</name>
    <dbReference type="NCBI Taxonomy" id="564198"/>
    <lineage>
        <taxon>Bacteria</taxon>
        <taxon>Bacillati</taxon>
        <taxon>Actinomycetota</taxon>
        <taxon>Actinomycetes</taxon>
        <taxon>Mycobacteriales</taxon>
        <taxon>Mycobacteriaceae</taxon>
        <taxon>Mycolicibacterium</taxon>
    </lineage>
</organism>
<evidence type="ECO:0000313" key="2">
    <source>
        <dbReference type="EMBL" id="ORA03531.1"/>
    </source>
</evidence>
<sequence length="338" mass="35931">MIDLLVAGGGPAGLATALHAARAGLEVVVVEQRRGPIDKACGEGLMPHSLAHLERLGVDPGGHSFGGIRYLDGRRTAEARFSHGPGRGVRRTVLHAALTDAAEAAGVTVVRGEVGEVGHGATSVCAAGFRARYLAAADGLHSPIRRALGLAAGESNRRRWGIRRHIQIAPWSDCVEVYWGRDTEAYITPVSDDCVGVAILTSSKGGFEQHLQQFPALMDRLHGRPHGPDRAAGPLRQRVRHRTAGRVLLVGDAAGYVDALTGEGMGLAFGAAELLVDCVRTDTTAQYDRRWRQLTRRYRFLTAALLHATAIRPVRAAITPASAALPAVFGRVVNALGE</sequence>
<keyword evidence="3" id="KW-1185">Reference proteome</keyword>
<dbReference type="InterPro" id="IPR036188">
    <property type="entry name" value="FAD/NAD-bd_sf"/>
</dbReference>
<keyword evidence="2" id="KW-0560">Oxidoreductase</keyword>
<dbReference type="GO" id="GO:0071949">
    <property type="term" value="F:FAD binding"/>
    <property type="evidence" value="ECO:0007669"/>
    <property type="project" value="InterPro"/>
</dbReference>
<dbReference type="InterPro" id="IPR002938">
    <property type="entry name" value="FAD-bd"/>
</dbReference>
<dbReference type="GO" id="GO:0004497">
    <property type="term" value="F:monooxygenase activity"/>
    <property type="evidence" value="ECO:0007669"/>
    <property type="project" value="UniProtKB-KW"/>
</dbReference>
<dbReference type="Gene3D" id="3.50.50.60">
    <property type="entry name" value="FAD/NAD(P)-binding domain"/>
    <property type="match status" value="1"/>
</dbReference>
<dbReference type="PANTHER" id="PTHR42685">
    <property type="entry name" value="GERANYLGERANYL DIPHOSPHATE REDUCTASE"/>
    <property type="match status" value="1"/>
</dbReference>
<name>A0A1W9YTY6_MYCBA</name>
<dbReference type="SUPFAM" id="SSF51905">
    <property type="entry name" value="FAD/NAD(P)-binding domain"/>
    <property type="match status" value="1"/>
</dbReference>
<dbReference type="Pfam" id="PF01494">
    <property type="entry name" value="FAD_binding_3"/>
    <property type="match status" value="1"/>
</dbReference>
<accession>A0A1W9YTY6</accession>
<dbReference type="STRING" id="564198.BST17_18080"/>
<dbReference type="AlphaFoldDB" id="A0A1W9YTY6"/>
<reference evidence="2 3" key="1">
    <citation type="submission" date="2017-02" db="EMBL/GenBank/DDBJ databases">
        <title>The new phylogeny of genus Mycobacterium.</title>
        <authorList>
            <person name="Tortoli E."/>
            <person name="Trovato A."/>
            <person name="Cirillo D.M."/>
        </authorList>
    </citation>
    <scope>NUCLEOTIDE SEQUENCE [LARGE SCALE GENOMIC DNA]</scope>
    <source>
        <strain evidence="2 3">DSM 45578</strain>
    </source>
</reference>
<dbReference type="InterPro" id="IPR050407">
    <property type="entry name" value="Geranylgeranyl_reductase"/>
</dbReference>
<dbReference type="PRINTS" id="PR00420">
    <property type="entry name" value="RNGMNOXGNASE"/>
</dbReference>
<dbReference type="OrthoDB" id="113955at2"/>
<evidence type="ECO:0000313" key="3">
    <source>
        <dbReference type="Proteomes" id="UP000192366"/>
    </source>
</evidence>
<comment type="caution">
    <text evidence="2">The sequence shown here is derived from an EMBL/GenBank/DDBJ whole genome shotgun (WGS) entry which is preliminary data.</text>
</comment>
<gene>
    <name evidence="2" type="ORF">BST17_18080</name>
</gene>
<protein>
    <submittedName>
        <fullName evidence="2">Monooxygenase</fullName>
    </submittedName>
</protein>